<keyword evidence="2" id="KW-1185">Reference proteome</keyword>
<comment type="caution">
    <text evidence="1">The sequence shown here is derived from an EMBL/GenBank/DDBJ whole genome shotgun (WGS) entry which is preliminary data.</text>
</comment>
<evidence type="ECO:0000313" key="1">
    <source>
        <dbReference type="EMBL" id="PKY61779.1"/>
    </source>
</evidence>
<sequence>MYHEMYKIPVTLQYTSNKNDEICESLKKVGKFSVKRQYKYKTVRAIIRFTKLYHETIYKNSGSNIAIAKNDCLTLDYPQKISKTDTAGKRNTEAISQKLSERPDEGSIRFRNDATDFRLKDKMKLYDGVFKLRNQKTSSNIVNSSLEDEQFFEMTDNLMVSTAS</sequence>
<organism evidence="1 2">
    <name type="scientific">Rhizophagus irregularis</name>
    <dbReference type="NCBI Taxonomy" id="588596"/>
    <lineage>
        <taxon>Eukaryota</taxon>
        <taxon>Fungi</taxon>
        <taxon>Fungi incertae sedis</taxon>
        <taxon>Mucoromycota</taxon>
        <taxon>Glomeromycotina</taxon>
        <taxon>Glomeromycetes</taxon>
        <taxon>Glomerales</taxon>
        <taxon>Glomeraceae</taxon>
        <taxon>Rhizophagus</taxon>
    </lineage>
</organism>
<dbReference type="AlphaFoldDB" id="A0A2I1HSC5"/>
<accession>A0A2I1HSC5</accession>
<proteinExistence type="predicted"/>
<dbReference type="EMBL" id="LLXI01005859">
    <property type="protein sequence ID" value="PKY61779.1"/>
    <property type="molecule type" value="Genomic_DNA"/>
</dbReference>
<evidence type="ECO:0000313" key="2">
    <source>
        <dbReference type="Proteomes" id="UP000234323"/>
    </source>
</evidence>
<dbReference type="Proteomes" id="UP000234323">
    <property type="component" value="Unassembled WGS sequence"/>
</dbReference>
<reference evidence="1 2" key="1">
    <citation type="submission" date="2015-10" db="EMBL/GenBank/DDBJ databases">
        <title>Genome analyses suggest a sexual origin of heterokaryosis in a supposedly ancient asexual fungus.</title>
        <authorList>
            <person name="Ropars J."/>
            <person name="Sedzielewska K."/>
            <person name="Noel J."/>
            <person name="Charron P."/>
            <person name="Farinelli L."/>
            <person name="Marton T."/>
            <person name="Kruger M."/>
            <person name="Pelin A."/>
            <person name="Brachmann A."/>
            <person name="Corradi N."/>
        </authorList>
    </citation>
    <scope>NUCLEOTIDE SEQUENCE [LARGE SCALE GENOMIC DNA]</scope>
    <source>
        <strain evidence="1 2">A4</strain>
    </source>
</reference>
<protein>
    <submittedName>
        <fullName evidence="1">Uncharacterized protein</fullName>
    </submittedName>
</protein>
<dbReference type="VEuPathDB" id="FungiDB:FUN_012046"/>
<gene>
    <name evidence="1" type="ORF">RhiirA4_487240</name>
</gene>
<name>A0A2I1HSC5_9GLOM</name>